<protein>
    <recommendedName>
        <fullName evidence="2">RING-type E3 ubiquitin transferase</fullName>
        <ecNumber evidence="2">2.3.2.27</ecNumber>
    </recommendedName>
    <alternativeName>
        <fullName evidence="15">MEKK1-related protein X</fullName>
    </alternativeName>
    <alternativeName>
        <fullName evidence="14">ZZ-type zinc finger-containing protein 2</fullName>
    </alternativeName>
    <alternativeName>
        <fullName evidence="13">Zinc finger SWIM domain-containing protein 2</fullName>
    </alternativeName>
</protein>
<gene>
    <name evidence="22" type="primary">ZSWIM2</name>
</gene>
<evidence type="ECO:0000256" key="15">
    <source>
        <dbReference type="ARBA" id="ARBA00082542"/>
    </source>
</evidence>
<accession>A0A9B0TMF5</accession>
<dbReference type="InterPro" id="IPR013083">
    <property type="entry name" value="Znf_RING/FYVE/PHD"/>
</dbReference>
<evidence type="ECO:0000256" key="4">
    <source>
        <dbReference type="ARBA" id="ARBA00022703"/>
    </source>
</evidence>
<dbReference type="Proteomes" id="UP000504623">
    <property type="component" value="Unplaced"/>
</dbReference>
<evidence type="ECO:0000256" key="6">
    <source>
        <dbReference type="ARBA" id="ARBA00022737"/>
    </source>
</evidence>
<dbReference type="InterPro" id="IPR001841">
    <property type="entry name" value="Znf_RING"/>
</dbReference>
<evidence type="ECO:0000256" key="9">
    <source>
        <dbReference type="ARBA" id="ARBA00022833"/>
    </source>
</evidence>
<dbReference type="GO" id="GO:0006915">
    <property type="term" value="P:apoptotic process"/>
    <property type="evidence" value="ECO:0007669"/>
    <property type="project" value="UniProtKB-KW"/>
</dbReference>
<dbReference type="InterPro" id="IPR043145">
    <property type="entry name" value="Znf_ZZ_sf"/>
</dbReference>
<evidence type="ECO:0000256" key="5">
    <source>
        <dbReference type="ARBA" id="ARBA00022723"/>
    </source>
</evidence>
<evidence type="ECO:0000256" key="12">
    <source>
        <dbReference type="ARBA" id="ARBA00064738"/>
    </source>
</evidence>
<evidence type="ECO:0000256" key="13">
    <source>
        <dbReference type="ARBA" id="ARBA00077658"/>
    </source>
</evidence>
<reference evidence="22" key="1">
    <citation type="submission" date="2025-08" db="UniProtKB">
        <authorList>
            <consortium name="RefSeq"/>
        </authorList>
    </citation>
    <scope>IDENTIFICATION</scope>
    <source>
        <tissue evidence="22">Spleen</tissue>
    </source>
</reference>
<dbReference type="Gene3D" id="3.30.40.10">
    <property type="entry name" value="Zinc/RING finger domain, C3HC4 (zinc finger)"/>
    <property type="match status" value="2"/>
</dbReference>
<dbReference type="FunFam" id="3.30.40.10:FF:001047">
    <property type="entry name" value="Zinc finger, SWIM domain containing 2"/>
    <property type="match status" value="1"/>
</dbReference>
<evidence type="ECO:0000259" key="18">
    <source>
        <dbReference type="PROSITE" id="PS50089"/>
    </source>
</evidence>
<evidence type="ECO:0000259" key="19">
    <source>
        <dbReference type="PROSITE" id="PS50135"/>
    </source>
</evidence>
<evidence type="ECO:0000256" key="3">
    <source>
        <dbReference type="ARBA" id="ARBA00022679"/>
    </source>
</evidence>
<dbReference type="OrthoDB" id="8062037at2759"/>
<dbReference type="RefSeq" id="XP_006864129.1">
    <property type="nucleotide sequence ID" value="XM_006864067.1"/>
</dbReference>
<keyword evidence="9" id="KW-0862">Zinc</keyword>
<proteinExistence type="predicted"/>
<feature type="domain" description="RING-type" evidence="18">
    <location>
        <begin position="147"/>
        <end position="199"/>
    </location>
</feature>
<keyword evidence="5" id="KW-0479">Metal-binding</keyword>
<feature type="domain" description="ZZ-type" evidence="19">
    <location>
        <begin position="230"/>
        <end position="281"/>
    </location>
</feature>
<dbReference type="EC" id="2.3.2.27" evidence="2"/>
<feature type="compositionally biased region" description="Polar residues" evidence="17">
    <location>
        <begin position="527"/>
        <end position="537"/>
    </location>
</feature>
<name>A0A9B0TMF5_CHRAS</name>
<keyword evidence="10" id="KW-0832">Ubl conjugation</keyword>
<dbReference type="PROSITE" id="PS50966">
    <property type="entry name" value="ZF_SWIM"/>
    <property type="match status" value="1"/>
</dbReference>
<dbReference type="GO" id="GO:0008270">
    <property type="term" value="F:zinc ion binding"/>
    <property type="evidence" value="ECO:0007669"/>
    <property type="project" value="UniProtKB-KW"/>
</dbReference>
<feature type="domain" description="RING-type" evidence="18">
    <location>
        <begin position="345"/>
        <end position="387"/>
    </location>
</feature>
<dbReference type="SUPFAM" id="SSF57850">
    <property type="entry name" value="RING/U-box"/>
    <property type="match status" value="3"/>
</dbReference>
<evidence type="ECO:0000256" key="8">
    <source>
        <dbReference type="ARBA" id="ARBA00022786"/>
    </source>
</evidence>
<evidence type="ECO:0000256" key="14">
    <source>
        <dbReference type="ARBA" id="ARBA00078022"/>
    </source>
</evidence>
<evidence type="ECO:0000256" key="17">
    <source>
        <dbReference type="SAM" id="MobiDB-lite"/>
    </source>
</evidence>
<keyword evidence="7 16" id="KW-0863">Zinc-finger</keyword>
<dbReference type="GO" id="GO:0061630">
    <property type="term" value="F:ubiquitin protein ligase activity"/>
    <property type="evidence" value="ECO:0007669"/>
    <property type="project" value="UniProtKB-EC"/>
</dbReference>
<evidence type="ECO:0000256" key="11">
    <source>
        <dbReference type="ARBA" id="ARBA00056008"/>
    </source>
</evidence>
<sequence>MLSGGYKSSERRRHASDRLNWQQDLALSSSIYLLREMGPTGFLLREEEPESRDFRVFLGNPHSCNCSTFLKEKDLCKHICWVLLKKFKLPRNHESAFQLGLMEREISDLLRGIHQVQTPQPGANEENTHIEEDGHIKQKEIGSEDICSICQEVLLEKKLPVTFCRYGCGNSIHIKCMKILANFQDVTANTSMLKCPLCRNDFAPLKLILEEFKNSSKLETAAEKERLDKHLGIPCNSCKQFPIEGRCHKCTECIEYHLCQECFSSCCHLSHTFMFREKRNQKWRPLENGSDEIVKCPDIKREMKEKVPNFQEKQSQVYTPQQIVKSLRLLLITKNSKLLAPGFQCRLCLKAFRLGQHIRLLPCTHKFHRKCIDSWLLHKCNSCPIDRQVIYNPLIWKDTAVNGQAHHSVSKTDITHPSSQEPQLFIPGTRLILKQNRLGILPSMLPGNSEKSNKPQSLTDQNMIIDTLHSIEFGDSNSRNLTYEYKISRHFPRYLQDLPTRSVGKISQTCLPSIMQNVTCPPRMGSPYTSGTGQSQKMTKDSKHINHKSKKTLGTKITENNKKSNTLFPEDLNRIVNWGTTKLSLSKRYNNCMGKMRTKCNHLSRNPISHYLSTKSGTELSLIMEGVPL</sequence>
<comment type="subunit">
    <text evidence="12">Dimer. Interacts with UBE2D1.</text>
</comment>
<dbReference type="PANTHER" id="PTHR21540:SF3">
    <property type="entry name" value="E3 UBIQUITIN-PROTEIN LIGASE ZSWIM2"/>
    <property type="match status" value="1"/>
</dbReference>
<comment type="function">
    <text evidence="11">E3 ubiquitin-protein ligase involved in the regulation of Fas-, DR3- and DR4-mediated apoptosis. Functions in conjunction with the UBE2D1, UBE2D3 and UBE2E1 E2 ubiquitin-conjugating enzymes.</text>
</comment>
<evidence type="ECO:0000256" key="16">
    <source>
        <dbReference type="PROSITE-ProRule" id="PRU00228"/>
    </source>
</evidence>
<organism evidence="21 22">
    <name type="scientific">Chrysochloris asiatica</name>
    <name type="common">Cape golden mole</name>
    <dbReference type="NCBI Taxonomy" id="185453"/>
    <lineage>
        <taxon>Eukaryota</taxon>
        <taxon>Metazoa</taxon>
        <taxon>Chordata</taxon>
        <taxon>Craniata</taxon>
        <taxon>Vertebrata</taxon>
        <taxon>Euteleostomi</taxon>
        <taxon>Mammalia</taxon>
        <taxon>Eutheria</taxon>
        <taxon>Afrotheria</taxon>
        <taxon>Chrysochloridae</taxon>
        <taxon>Chrysochlorinae</taxon>
        <taxon>Chrysochloris</taxon>
    </lineage>
</organism>
<feature type="region of interest" description="Disordered" evidence="17">
    <location>
        <begin position="527"/>
        <end position="546"/>
    </location>
</feature>
<dbReference type="SMART" id="SM00184">
    <property type="entry name" value="RING"/>
    <property type="match status" value="2"/>
</dbReference>
<dbReference type="InterPro" id="IPR007527">
    <property type="entry name" value="Znf_SWIM"/>
</dbReference>
<dbReference type="Pfam" id="PF04434">
    <property type="entry name" value="SWIM"/>
    <property type="match status" value="1"/>
</dbReference>
<keyword evidence="6" id="KW-0677">Repeat</keyword>
<dbReference type="PANTHER" id="PTHR21540">
    <property type="entry name" value="RING FINGER AND SWIM DOMAIN-CONTAINING PROTEIN 2"/>
    <property type="match status" value="1"/>
</dbReference>
<keyword evidence="21" id="KW-1185">Reference proteome</keyword>
<dbReference type="CDD" id="cd16494">
    <property type="entry name" value="RING-CH-C4HC3_ZSWM2"/>
    <property type="match status" value="1"/>
</dbReference>
<dbReference type="AlphaFoldDB" id="A0A9B0TMF5"/>
<feature type="domain" description="SWIM-type" evidence="20">
    <location>
        <begin position="54"/>
        <end position="87"/>
    </location>
</feature>
<evidence type="ECO:0000256" key="1">
    <source>
        <dbReference type="ARBA" id="ARBA00000900"/>
    </source>
</evidence>
<keyword evidence="3" id="KW-0808">Transferase</keyword>
<evidence type="ECO:0000256" key="2">
    <source>
        <dbReference type="ARBA" id="ARBA00012483"/>
    </source>
</evidence>
<dbReference type="Gene3D" id="3.30.60.90">
    <property type="match status" value="1"/>
</dbReference>
<evidence type="ECO:0000313" key="21">
    <source>
        <dbReference type="Proteomes" id="UP000504623"/>
    </source>
</evidence>
<evidence type="ECO:0000256" key="10">
    <source>
        <dbReference type="ARBA" id="ARBA00022843"/>
    </source>
</evidence>
<dbReference type="InterPro" id="IPR039903">
    <property type="entry name" value="Zswim2"/>
</dbReference>
<dbReference type="PROSITE" id="PS50089">
    <property type="entry name" value="ZF_RING_2"/>
    <property type="match status" value="2"/>
</dbReference>
<keyword evidence="4" id="KW-0053">Apoptosis</keyword>
<dbReference type="InterPro" id="IPR000433">
    <property type="entry name" value="Znf_ZZ"/>
</dbReference>
<dbReference type="CDD" id="cd16486">
    <property type="entry name" value="mRING-H2-C3H2C2D_ZSWM2"/>
    <property type="match status" value="1"/>
</dbReference>
<dbReference type="GeneID" id="102825111"/>
<dbReference type="CTD" id="151112"/>
<keyword evidence="8" id="KW-0833">Ubl conjugation pathway</keyword>
<evidence type="ECO:0000313" key="22">
    <source>
        <dbReference type="RefSeq" id="XP_006864129.1"/>
    </source>
</evidence>
<dbReference type="Pfam" id="PF13639">
    <property type="entry name" value="zf-RING_2"/>
    <property type="match status" value="1"/>
</dbReference>
<evidence type="ECO:0000256" key="7">
    <source>
        <dbReference type="ARBA" id="ARBA00022771"/>
    </source>
</evidence>
<dbReference type="PROSITE" id="PS50135">
    <property type="entry name" value="ZF_ZZ_2"/>
    <property type="match status" value="1"/>
</dbReference>
<comment type="catalytic activity">
    <reaction evidence="1">
        <text>S-ubiquitinyl-[E2 ubiquitin-conjugating enzyme]-L-cysteine + [acceptor protein]-L-lysine = [E2 ubiquitin-conjugating enzyme]-L-cysteine + N(6)-ubiquitinyl-[acceptor protein]-L-lysine.</text>
        <dbReference type="EC" id="2.3.2.27"/>
    </reaction>
</comment>
<evidence type="ECO:0000259" key="20">
    <source>
        <dbReference type="PROSITE" id="PS50966"/>
    </source>
</evidence>